<dbReference type="EMBL" id="CP095049">
    <property type="protein sequence ID" value="UOQ51819.1"/>
    <property type="molecule type" value="Genomic_DNA"/>
</dbReference>
<dbReference type="PANTHER" id="PTHR33387:SF3">
    <property type="entry name" value="DUF985 DOMAIN-CONTAINING PROTEIN"/>
    <property type="match status" value="1"/>
</dbReference>
<protein>
    <submittedName>
        <fullName evidence="2">Cupin domain-containing protein</fullName>
    </submittedName>
</protein>
<feature type="domain" description="DUF985" evidence="1">
    <location>
        <begin position="5"/>
        <end position="138"/>
    </location>
</feature>
<organism evidence="2 3">
    <name type="scientific">Hymenobacter cellulosivorans</name>
    <dbReference type="NCBI Taxonomy" id="2932249"/>
    <lineage>
        <taxon>Bacteria</taxon>
        <taxon>Pseudomonadati</taxon>
        <taxon>Bacteroidota</taxon>
        <taxon>Cytophagia</taxon>
        <taxon>Cytophagales</taxon>
        <taxon>Hymenobacteraceae</taxon>
        <taxon>Hymenobacter</taxon>
    </lineage>
</organism>
<dbReference type="SUPFAM" id="SSF51182">
    <property type="entry name" value="RmlC-like cupins"/>
    <property type="match status" value="1"/>
</dbReference>
<dbReference type="PANTHER" id="PTHR33387">
    <property type="entry name" value="RMLC-LIKE JELLY ROLL FOLD PROTEIN"/>
    <property type="match status" value="1"/>
</dbReference>
<evidence type="ECO:0000313" key="3">
    <source>
        <dbReference type="Proteomes" id="UP000831785"/>
    </source>
</evidence>
<proteinExistence type="predicted"/>
<dbReference type="RefSeq" id="WP_244715223.1">
    <property type="nucleotide sequence ID" value="NZ_CP095049.1"/>
</dbReference>
<evidence type="ECO:0000259" key="1">
    <source>
        <dbReference type="Pfam" id="PF06172"/>
    </source>
</evidence>
<dbReference type="InterPro" id="IPR011051">
    <property type="entry name" value="RmlC_Cupin_sf"/>
</dbReference>
<evidence type="ECO:0000313" key="2">
    <source>
        <dbReference type="EMBL" id="UOQ51819.1"/>
    </source>
</evidence>
<dbReference type="InterPro" id="IPR039935">
    <property type="entry name" value="YML079W-like"/>
</dbReference>
<keyword evidence="3" id="KW-1185">Reference proteome</keyword>
<dbReference type="Pfam" id="PF06172">
    <property type="entry name" value="Cupin_5"/>
    <property type="match status" value="1"/>
</dbReference>
<dbReference type="InterPro" id="IPR014710">
    <property type="entry name" value="RmlC-like_jellyroll"/>
</dbReference>
<dbReference type="Gene3D" id="2.60.120.10">
    <property type="entry name" value="Jelly Rolls"/>
    <property type="match status" value="1"/>
</dbReference>
<dbReference type="InterPro" id="IPR009327">
    <property type="entry name" value="Cupin_DUF985"/>
</dbReference>
<dbReference type="Proteomes" id="UP000831785">
    <property type="component" value="Chromosome"/>
</dbReference>
<dbReference type="CDD" id="cd06121">
    <property type="entry name" value="cupin_YML079wp"/>
    <property type="match status" value="1"/>
</dbReference>
<accession>A0ABY4F569</accession>
<reference evidence="2 3" key="1">
    <citation type="submission" date="2022-04" db="EMBL/GenBank/DDBJ databases">
        <title>Hymenobacter sp. isolated from the air.</title>
        <authorList>
            <person name="Won M."/>
            <person name="Lee C.-M."/>
            <person name="Woen H.-Y."/>
            <person name="Kwon S.-W."/>
        </authorList>
    </citation>
    <scope>NUCLEOTIDE SEQUENCE [LARGE SCALE GENOMIC DNA]</scope>
    <source>
        <strain evidence="3">5116 S-27</strain>
    </source>
</reference>
<gene>
    <name evidence="2" type="ORF">MUN80_18900</name>
</gene>
<sequence length="161" mass="18008">MSVQPIIEKLQLLPHPEGGYYKETYRAATSITTEQGAARNVSTAIYYLLEGADKSHLHRIQSDELWFFHQGQALEIVLVEQGQLVTIELGNDLAQGQLPQAVIPAQTWFGARVKGETGFALVSCTVAPGFDFRDFELAERDALTQEFPQLQAIIEQFTRNN</sequence>
<name>A0ABY4F569_9BACT</name>